<feature type="region of interest" description="Disordered" evidence="1">
    <location>
        <begin position="1854"/>
        <end position="1878"/>
    </location>
</feature>
<evidence type="ECO:0000256" key="1">
    <source>
        <dbReference type="SAM" id="MobiDB-lite"/>
    </source>
</evidence>
<feature type="compositionally biased region" description="Gly residues" evidence="1">
    <location>
        <begin position="1310"/>
        <end position="1324"/>
    </location>
</feature>
<dbReference type="RefSeq" id="XP_067715523.1">
    <property type="nucleotide sequence ID" value="XM_067859422.1"/>
</dbReference>
<keyword evidence="4" id="KW-1185">Reference proteome</keyword>
<proteinExistence type="predicted"/>
<organism evidence="3 4">
    <name type="scientific">Babesia caballi</name>
    <dbReference type="NCBI Taxonomy" id="5871"/>
    <lineage>
        <taxon>Eukaryota</taxon>
        <taxon>Sar</taxon>
        <taxon>Alveolata</taxon>
        <taxon>Apicomplexa</taxon>
        <taxon>Aconoidasida</taxon>
        <taxon>Piroplasmida</taxon>
        <taxon>Babesiidae</taxon>
        <taxon>Babesia</taxon>
    </lineage>
</organism>
<comment type="caution">
    <text evidence="3">The sequence shown here is derived from an EMBL/GenBank/DDBJ whole genome shotgun (WGS) entry which is preliminary data.</text>
</comment>
<feature type="compositionally biased region" description="Gly residues" evidence="1">
    <location>
        <begin position="1368"/>
        <end position="1379"/>
    </location>
</feature>
<feature type="compositionally biased region" description="Basic residues" evidence="1">
    <location>
        <begin position="565"/>
        <end position="576"/>
    </location>
</feature>
<feature type="region of interest" description="Disordered" evidence="1">
    <location>
        <begin position="554"/>
        <end position="580"/>
    </location>
</feature>
<evidence type="ECO:0000313" key="4">
    <source>
        <dbReference type="Proteomes" id="UP001497744"/>
    </source>
</evidence>
<feature type="region of interest" description="Disordered" evidence="1">
    <location>
        <begin position="1297"/>
        <end position="1381"/>
    </location>
</feature>
<feature type="signal peptide" evidence="2">
    <location>
        <begin position="1"/>
        <end position="24"/>
    </location>
</feature>
<feature type="compositionally biased region" description="Basic and acidic residues" evidence="1">
    <location>
        <begin position="318"/>
        <end position="339"/>
    </location>
</feature>
<gene>
    <name evidence="3" type="ORF">BcabD6B2_28890</name>
</gene>
<dbReference type="GeneID" id="94194935"/>
<sequence length="1878" mass="203553">MKCGVVMRAIVALFAGLAVQGGLTQPASYDGVTAREALKRVDTSEDKAQHYNEVVLDVAISPKDDNNAALPFCARLITTLWFSDEEVNGASNPTALFDVLRRKFAVRARSAELEQKFGLLRRLSALALLTSQGKMQIIENNVQNETKNVRIATDLVSPLADRQSWDRLASYATELSLSITDGACPSVGDAESVEITADPDAPEFAKIAFGAELGSVSQPAGQVEGDASQEATDKQEAVPANETPKEEVVSSESTAEPTVPSEEGEKPVEGADTPVESGDTPVEGAETPVEGGETPVESAETPVEGAEKPAENTGKPTENTEKPTESTEKPAEANGNKKEHKEYVQLTAEEETKFMSRFEAMDNQDHVGENMRELKVTIEAHVIAEGGNAGQDIITHSTVLVTEEQMKSCLEHDFVKCFVGVRDKLFDRYEDEGSKKFVRGQFVSLLQCLMLQDDIYVLPLRKAQEGPQELDVFVPAYTTKFINLAAWTKLFGGATSKSGRVNLGLAASSEPLQKPDELPAIPLGKGYDRVKYETRFLEKHPELELAEQPLDKGAVAKSDAAGATKKARKPKPRKPATRQDIHKLVSAYERALLQVPKEIHGYQLSFSDVESYPELQRIWKSGLTTMGLMKESDDLENFIENHTFTYDQLKELFTFTYGVIAANQYDEARAFYESAKIPKEAVETSLTMVQNLFRANTGTNITRLPPVVKQTAHTCPVSDMIISLSTDDLIDRLQIMMSSWMETFEADATPESNFSLAALCSAAAIVLQQWRYLQLYQGYREEGVAWALLLQSFSRMGQSKNERSEVRNRFKELINSKAAIECRKYINEAGAIADSPYKGIARNYEPFSLAGAVGNVLDQNMEATTAEIVDSLTKYFSTANQKKRFGSAMGVCISLQVINKMHGCLSVEHSNDYSLYKLDLLTQDTSAILEQFTSANAQLEGQEQAQTTFVHMACNPRDAVVEESIDKVLKLLSNEGHGIIMEVLNNRNYNHPQVDENGEFVDGGTGDDLMDEEYVDLVDAEELTKVEGGTAGQAAGADSEKAASSFLELHQSHWEFPRDADGARRLVVMNMIKPWQPAGFTGCHGEQRPQDRMTVYDKLMFQNAPFGIADPADLRTVVFDFRMVPLFDEPDEVDGLKSLVLPLEFHKNEADYLRLLKAHEYPSLIVRKVEDRMRKMRQHLPTEDLLRHVRSIAGLEGRDEVTLSLDRRTVGANRGLNDCKQLLRVLREMPADGFYFEHAGGRELPLREIGRITAESIERPRAKPHTIVMQIIDPVNMESSDELPRRVSHAAVRAVEGGDAVRGPQRPRQLGGGRLRGVAGGAGGRQAAQVALGRGGGAPHEVGRRRREGGAVEGVERGAGRTPAAGGRAPGGLGGAGGRGRARALLGQQPEAAGEEPHEAGLVLGRRDYRGRLPAGQVGELLANGLDLLVPRVGAEVVNDAEHQDAGRGEEAQEERVVDDVEVGEEREVALHVGQQARQAGLADADGAPVGEVLEVLVQEHHVVGELGVVVGAAAVERRHASCGRRAAVRFTWTQAYTALEGEPLQVEGQPRRRQGVLDVLHHQAVHGAPAALVLDGKEAVGDAEQGAAAHHMAEEAGAPVEKELELVLVQQLQHELAVVGDEERRAALPARAADARGAAERAGEAHVVARGEVAQRVEGLRVVGRDVRVGAYSADAGGLQVPVGPLDQRPQGLALGGQVRQQHLDDAVHHRHGPKVFHVVAPAVAEEAVVAADQGGPAGRPTHRAEHPLAVPPVRRACGGSDDLGGLPVATQVGFGELSVRGGHGPPWAGGQRRVGGIPPTQAEHVARGDFRRLEHAVGVSGKQRGDVRMALQIAKHEGSRDQSAEATAVLARRGVGGGGRKPIKVVSAGPGGHGRR</sequence>
<dbReference type="EMBL" id="BPLF01000002">
    <property type="protein sequence ID" value="GIX63454.1"/>
    <property type="molecule type" value="Genomic_DNA"/>
</dbReference>
<evidence type="ECO:0000256" key="2">
    <source>
        <dbReference type="SAM" id="SignalP"/>
    </source>
</evidence>
<name>A0AAV4LUH1_BABCB</name>
<accession>A0AAV4LUH1</accession>
<feature type="chain" id="PRO_5043921183" evidence="2">
    <location>
        <begin position="25"/>
        <end position="1878"/>
    </location>
</feature>
<dbReference type="Proteomes" id="UP001497744">
    <property type="component" value="Unassembled WGS sequence"/>
</dbReference>
<evidence type="ECO:0000313" key="3">
    <source>
        <dbReference type="EMBL" id="GIX63454.1"/>
    </source>
</evidence>
<feature type="region of interest" description="Disordered" evidence="1">
    <location>
        <begin position="217"/>
        <end position="339"/>
    </location>
</feature>
<keyword evidence="2" id="KW-0732">Signal</keyword>
<feature type="compositionally biased region" description="Basic and acidic residues" evidence="1">
    <location>
        <begin position="1348"/>
        <end position="1359"/>
    </location>
</feature>
<protein>
    <submittedName>
        <fullName evidence="3">Rhoptry neck protein 4</fullName>
    </submittedName>
</protein>
<reference evidence="3 4" key="1">
    <citation type="submission" date="2021-06" db="EMBL/GenBank/DDBJ databases">
        <title>Genome sequence of Babesia caballi.</title>
        <authorList>
            <person name="Yamagishi J."/>
            <person name="Kidaka T."/>
            <person name="Ochi A."/>
        </authorList>
    </citation>
    <scope>NUCLEOTIDE SEQUENCE [LARGE SCALE GENOMIC DNA]</scope>
    <source>
        <strain evidence="3">USDA-D6B2</strain>
    </source>
</reference>